<dbReference type="AlphaFoldDB" id="A0A9N7RGL5"/>
<dbReference type="InterPro" id="IPR001810">
    <property type="entry name" value="F-box_dom"/>
</dbReference>
<dbReference type="PANTHER" id="PTHR31672">
    <property type="entry name" value="BNACNNG10540D PROTEIN"/>
    <property type="match status" value="1"/>
</dbReference>
<dbReference type="InterPro" id="IPR017451">
    <property type="entry name" value="F-box-assoc_interact_dom"/>
</dbReference>
<sequence length="375" mass="42674">MGLPSELHCEILLRLPASSLFRFRAVCKSWCHEIDDPSFIRAHTVHNHRTSTSNSILLLTSSSGAIYSIPVDSLNYVDGQRYLSVTRVPSALLPPGSNLRLAADSGNGLVLLIRHKEWVIWNPLTGDYLELAPTCLARTPFLGCGIGYDPSSDDYKVVSILEEKKLVNQAHIYSLRSNSWKMIEEKCPSRLWTPSAPTVLNGALYWVTDEMGELVALDLATEKFRKLPLPYCRRSYIVRSKVLGGRLVVFQEEDSCTAWVLKDYAALKPEWVRLITPMGLSLIKEETQFAISRERMILLWDVKNHSEKLIWIEEQVNFSQHMDTLIVAGENIFRFGVKRNWSEADDKRSEKIEVLFSEKELRPFVCTCGGHQMTD</sequence>
<dbReference type="Pfam" id="PF07734">
    <property type="entry name" value="FBA_1"/>
    <property type="match status" value="1"/>
</dbReference>
<gene>
    <name evidence="2" type="ORF">SHERM_25258</name>
</gene>
<dbReference type="InterPro" id="IPR050796">
    <property type="entry name" value="SCF_F-box_component"/>
</dbReference>
<evidence type="ECO:0000313" key="3">
    <source>
        <dbReference type="Proteomes" id="UP001153555"/>
    </source>
</evidence>
<dbReference type="Proteomes" id="UP001153555">
    <property type="component" value="Unassembled WGS sequence"/>
</dbReference>
<feature type="domain" description="F-box" evidence="1">
    <location>
        <begin position="1"/>
        <end position="43"/>
    </location>
</feature>
<accession>A0A9N7RGL5</accession>
<dbReference type="SMART" id="SM00256">
    <property type="entry name" value="FBOX"/>
    <property type="match status" value="1"/>
</dbReference>
<dbReference type="PROSITE" id="PS50181">
    <property type="entry name" value="FBOX"/>
    <property type="match status" value="1"/>
</dbReference>
<dbReference type="InterPro" id="IPR006527">
    <property type="entry name" value="F-box-assoc_dom_typ1"/>
</dbReference>
<evidence type="ECO:0000313" key="2">
    <source>
        <dbReference type="EMBL" id="CAA0829741.1"/>
    </source>
</evidence>
<name>A0A9N7RGL5_STRHE</name>
<keyword evidence="3" id="KW-1185">Reference proteome</keyword>
<protein>
    <submittedName>
        <fullName evidence="2">F-box/kelch-repeat protein</fullName>
    </submittedName>
</protein>
<dbReference type="SUPFAM" id="SSF81383">
    <property type="entry name" value="F-box domain"/>
    <property type="match status" value="1"/>
</dbReference>
<dbReference type="OrthoDB" id="909284at2759"/>
<organism evidence="2 3">
    <name type="scientific">Striga hermonthica</name>
    <name type="common">Purple witchweed</name>
    <name type="synonym">Buchnera hermonthica</name>
    <dbReference type="NCBI Taxonomy" id="68872"/>
    <lineage>
        <taxon>Eukaryota</taxon>
        <taxon>Viridiplantae</taxon>
        <taxon>Streptophyta</taxon>
        <taxon>Embryophyta</taxon>
        <taxon>Tracheophyta</taxon>
        <taxon>Spermatophyta</taxon>
        <taxon>Magnoliopsida</taxon>
        <taxon>eudicotyledons</taxon>
        <taxon>Gunneridae</taxon>
        <taxon>Pentapetalae</taxon>
        <taxon>asterids</taxon>
        <taxon>lamiids</taxon>
        <taxon>Lamiales</taxon>
        <taxon>Orobanchaceae</taxon>
        <taxon>Buchnereae</taxon>
        <taxon>Striga</taxon>
    </lineage>
</organism>
<dbReference type="InterPro" id="IPR036047">
    <property type="entry name" value="F-box-like_dom_sf"/>
</dbReference>
<dbReference type="Gene3D" id="1.20.1280.50">
    <property type="match status" value="1"/>
</dbReference>
<dbReference type="InterPro" id="IPR011043">
    <property type="entry name" value="Gal_Oxase/kelch_b-propeller"/>
</dbReference>
<evidence type="ECO:0000259" key="1">
    <source>
        <dbReference type="PROSITE" id="PS50181"/>
    </source>
</evidence>
<proteinExistence type="predicted"/>
<reference evidence="2" key="1">
    <citation type="submission" date="2019-12" db="EMBL/GenBank/DDBJ databases">
        <authorList>
            <person name="Scholes J."/>
        </authorList>
    </citation>
    <scope>NUCLEOTIDE SEQUENCE</scope>
</reference>
<dbReference type="Pfam" id="PF00646">
    <property type="entry name" value="F-box"/>
    <property type="match status" value="1"/>
</dbReference>
<dbReference type="SUPFAM" id="SSF50965">
    <property type="entry name" value="Galactose oxidase, central domain"/>
    <property type="match status" value="1"/>
</dbReference>
<comment type="caution">
    <text evidence="2">The sequence shown here is derived from an EMBL/GenBank/DDBJ whole genome shotgun (WGS) entry which is preliminary data.</text>
</comment>
<dbReference type="NCBIfam" id="TIGR01640">
    <property type="entry name" value="F_box_assoc_1"/>
    <property type="match status" value="1"/>
</dbReference>
<dbReference type="CDD" id="cd22157">
    <property type="entry name" value="F-box_AtFBW1-like"/>
    <property type="match status" value="1"/>
</dbReference>
<dbReference type="EMBL" id="CACSLK010027789">
    <property type="protein sequence ID" value="CAA0829741.1"/>
    <property type="molecule type" value="Genomic_DNA"/>
</dbReference>
<dbReference type="PANTHER" id="PTHR31672:SF13">
    <property type="entry name" value="F-BOX PROTEIN CPR30-LIKE"/>
    <property type="match status" value="1"/>
</dbReference>